<dbReference type="HOGENOM" id="CLU_3426540_0_0_5"/>
<protein>
    <submittedName>
        <fullName evidence="1">Uncharacterized protein</fullName>
    </submittedName>
</protein>
<evidence type="ECO:0000313" key="1">
    <source>
        <dbReference type="EMBL" id="KGB27112.1"/>
    </source>
</evidence>
<evidence type="ECO:0000313" key="2">
    <source>
        <dbReference type="Proteomes" id="UP000004291"/>
    </source>
</evidence>
<reference evidence="1 2" key="1">
    <citation type="submission" date="2007-10" db="EMBL/GenBank/DDBJ databases">
        <authorList>
            <person name="Wagner-Dobler I."/>
            <person name="Ferriera S."/>
            <person name="Johnson J."/>
            <person name="Kravitz S."/>
            <person name="Beeson K."/>
            <person name="Sutton G."/>
            <person name="Rogers Y.-H."/>
            <person name="Friedman R."/>
            <person name="Frazier M."/>
            <person name="Venter J.C."/>
        </authorList>
    </citation>
    <scope>NUCLEOTIDE SEQUENCE [LARGE SCALE GENOMIC DNA]</scope>
    <source>
        <strain evidence="1 2">DFL-43</strain>
    </source>
</reference>
<keyword evidence="2" id="KW-1185">Reference proteome</keyword>
<gene>
    <name evidence="1" type="ORF">HPDFL43_00022770</name>
</gene>
<name>A0A094Z0D6_HOEPD</name>
<organism evidence="1 2">
    <name type="scientific">Hoeflea phototrophica (strain DSM 17068 / NCIMB 14078 / DFL-43)</name>
    <dbReference type="NCBI Taxonomy" id="411684"/>
    <lineage>
        <taxon>Bacteria</taxon>
        <taxon>Pseudomonadati</taxon>
        <taxon>Pseudomonadota</taxon>
        <taxon>Alphaproteobacteria</taxon>
        <taxon>Hyphomicrobiales</taxon>
        <taxon>Rhizobiaceae</taxon>
        <taxon>Hoeflea</taxon>
    </lineage>
</organism>
<sequence length="21" mass="2648">MKHCRERRWYRNRPAGSVCNQ</sequence>
<proteinExistence type="predicted"/>
<comment type="caution">
    <text evidence="1">The sequence shown here is derived from an EMBL/GenBank/DDBJ whole genome shotgun (WGS) entry which is preliminary data.</text>
</comment>
<dbReference type="EMBL" id="ABIA03000002">
    <property type="protein sequence ID" value="KGB27112.1"/>
    <property type="molecule type" value="Genomic_DNA"/>
</dbReference>
<dbReference type="AlphaFoldDB" id="A0A094Z0D6"/>
<reference evidence="1 2" key="2">
    <citation type="submission" date="2012-06" db="EMBL/GenBank/DDBJ databases">
        <authorList>
            <person name="Fiebig A."/>
        </authorList>
    </citation>
    <scope>NUCLEOTIDE SEQUENCE [LARGE SCALE GENOMIC DNA]</scope>
    <source>
        <strain evidence="1 2">DFL-43</strain>
    </source>
</reference>
<accession>A0A094Z0D6</accession>
<dbReference type="Proteomes" id="UP000004291">
    <property type="component" value="Chromosome"/>
</dbReference>